<keyword evidence="2" id="KW-0678">Repressor</keyword>
<keyword evidence="4" id="KW-0804">Transcription</keyword>
<evidence type="ECO:0000256" key="4">
    <source>
        <dbReference type="ARBA" id="ARBA00023163"/>
    </source>
</evidence>
<keyword evidence="3" id="KW-0805">Transcription regulation</keyword>
<protein>
    <submittedName>
        <fullName evidence="8">Breast cancer metastasis-suppressor 1-like protein-A</fullName>
    </submittedName>
</protein>
<name>A0ABM1SLD8_LIMPO</name>
<proteinExistence type="predicted"/>
<evidence type="ECO:0000256" key="2">
    <source>
        <dbReference type="ARBA" id="ARBA00022491"/>
    </source>
</evidence>
<evidence type="ECO:0000256" key="3">
    <source>
        <dbReference type="ARBA" id="ARBA00023015"/>
    </source>
</evidence>
<accession>A0ABM1SLD8</accession>
<dbReference type="Proteomes" id="UP000694941">
    <property type="component" value="Unplaced"/>
</dbReference>
<evidence type="ECO:0000256" key="5">
    <source>
        <dbReference type="ARBA" id="ARBA00023242"/>
    </source>
</evidence>
<dbReference type="PANTHER" id="PTHR21964">
    <property type="entry name" value="BREAST CANCER METASTASIS-SUPPRESSOR 1"/>
    <property type="match status" value="1"/>
</dbReference>
<evidence type="ECO:0000256" key="1">
    <source>
        <dbReference type="ARBA" id="ARBA00004123"/>
    </source>
</evidence>
<feature type="compositionally biased region" description="Acidic residues" evidence="6">
    <location>
        <begin position="39"/>
        <end position="51"/>
    </location>
</feature>
<comment type="subcellular location">
    <subcellularLocation>
        <location evidence="1">Nucleus</location>
    </subcellularLocation>
</comment>
<keyword evidence="5" id="KW-0539">Nucleus</keyword>
<feature type="compositionally biased region" description="Acidic residues" evidence="6">
    <location>
        <begin position="9"/>
        <end position="20"/>
    </location>
</feature>
<dbReference type="Pfam" id="PF08598">
    <property type="entry name" value="Sds3"/>
    <property type="match status" value="1"/>
</dbReference>
<feature type="region of interest" description="Disordered" evidence="6">
    <location>
        <begin position="1"/>
        <end position="54"/>
    </location>
</feature>
<dbReference type="InterPro" id="IPR013907">
    <property type="entry name" value="Sds3"/>
</dbReference>
<dbReference type="SMART" id="SM01401">
    <property type="entry name" value="Sds3"/>
    <property type="match status" value="1"/>
</dbReference>
<evidence type="ECO:0000313" key="8">
    <source>
        <dbReference type="RefSeq" id="XP_022244444.1"/>
    </source>
</evidence>
<reference evidence="8" key="1">
    <citation type="submission" date="2025-08" db="UniProtKB">
        <authorList>
            <consortium name="RefSeq"/>
        </authorList>
    </citation>
    <scope>IDENTIFICATION</scope>
    <source>
        <tissue evidence="8">Muscle</tissue>
    </source>
</reference>
<evidence type="ECO:0000313" key="7">
    <source>
        <dbReference type="Proteomes" id="UP000694941"/>
    </source>
</evidence>
<dbReference type="Gene3D" id="1.20.5.1500">
    <property type="match status" value="1"/>
</dbReference>
<dbReference type="RefSeq" id="XP_022244444.1">
    <property type="nucleotide sequence ID" value="XM_022388736.1"/>
</dbReference>
<dbReference type="GeneID" id="106461709"/>
<sequence length="323" mass="37674">MASTKDDPNESEEMDQDSAESDNNSNANEESDSSSGSGSEDEGSSEMDEEDCERRRTECLFDMADLERQFMDLKKQLYKERSKQIITKLEEVKLGRAPEYLHPLEELQESMRIRTEVAGILKELKLANIKNKYEADKLAALQNFESEKALLWDSIKNDLQEKIRRLEEDRNNIDITSDLWHEQVNHKKNKKKTDPLNPDRRRKPVTVSGPYIIYMLHENEILEDWTTIRKALKTAKQKSEHEFAPVEQQFHARFADGKLQYQDELFRKGDRVIYENKTDSPLLANIIAVNTSEILLRRRDGNRLKLYISDLQVGKFTIRHSPV</sequence>
<evidence type="ECO:0000256" key="6">
    <source>
        <dbReference type="SAM" id="MobiDB-lite"/>
    </source>
</evidence>
<feature type="compositionally biased region" description="Low complexity" evidence="6">
    <location>
        <begin position="21"/>
        <end position="38"/>
    </location>
</feature>
<feature type="region of interest" description="Disordered" evidence="6">
    <location>
        <begin position="184"/>
        <end position="203"/>
    </location>
</feature>
<gene>
    <name evidence="8" type="primary">LOC106461709</name>
</gene>
<keyword evidence="7" id="KW-1185">Reference proteome</keyword>
<organism evidence="7 8">
    <name type="scientific">Limulus polyphemus</name>
    <name type="common">Atlantic horseshoe crab</name>
    <dbReference type="NCBI Taxonomy" id="6850"/>
    <lineage>
        <taxon>Eukaryota</taxon>
        <taxon>Metazoa</taxon>
        <taxon>Ecdysozoa</taxon>
        <taxon>Arthropoda</taxon>
        <taxon>Chelicerata</taxon>
        <taxon>Merostomata</taxon>
        <taxon>Xiphosura</taxon>
        <taxon>Limulidae</taxon>
        <taxon>Limulus</taxon>
    </lineage>
</organism>